<reference evidence="7" key="2">
    <citation type="journal article" date="2021" name="PeerJ">
        <title>Extensive microbial diversity within the chicken gut microbiome revealed by metagenomics and culture.</title>
        <authorList>
            <person name="Gilroy R."/>
            <person name="Ravi A."/>
            <person name="Getino M."/>
            <person name="Pursley I."/>
            <person name="Horton D.L."/>
            <person name="Alikhan N.F."/>
            <person name="Baker D."/>
            <person name="Gharbi K."/>
            <person name="Hall N."/>
            <person name="Watson M."/>
            <person name="Adriaenssens E.M."/>
            <person name="Foster-Nyarko E."/>
            <person name="Jarju S."/>
            <person name="Secka A."/>
            <person name="Antonio M."/>
            <person name="Oren A."/>
            <person name="Chaudhuri R.R."/>
            <person name="La Ragione R."/>
            <person name="Hildebrand F."/>
            <person name="Pallen M.J."/>
        </authorList>
    </citation>
    <scope>NUCLEOTIDE SEQUENCE</scope>
    <source>
        <strain evidence="7">F6-4510</strain>
    </source>
</reference>
<dbReference type="GO" id="GO:0030975">
    <property type="term" value="F:thiamine binding"/>
    <property type="evidence" value="ECO:0007669"/>
    <property type="project" value="InterPro"/>
</dbReference>
<reference evidence="7" key="1">
    <citation type="submission" date="2020-10" db="EMBL/GenBank/DDBJ databases">
        <authorList>
            <person name="Gilroy R."/>
        </authorList>
    </citation>
    <scope>NUCLEOTIDE SEQUENCE</scope>
    <source>
        <strain evidence="7">F6-4510</strain>
    </source>
</reference>
<evidence type="ECO:0000256" key="3">
    <source>
        <dbReference type="ARBA" id="ARBA00022777"/>
    </source>
</evidence>
<dbReference type="InterPro" id="IPR036759">
    <property type="entry name" value="TPK_catalytic_sf"/>
</dbReference>
<dbReference type="AlphaFoldDB" id="A0A9D9DXU1"/>
<keyword evidence="4" id="KW-0067">ATP-binding</keyword>
<dbReference type="GO" id="GO:0004788">
    <property type="term" value="F:thiamine diphosphokinase activity"/>
    <property type="evidence" value="ECO:0007669"/>
    <property type="project" value="UniProtKB-UniRule"/>
</dbReference>
<evidence type="ECO:0000256" key="5">
    <source>
        <dbReference type="NCBIfam" id="TIGR01378"/>
    </source>
</evidence>
<dbReference type="InterPro" id="IPR007371">
    <property type="entry name" value="TPK_catalytic"/>
</dbReference>
<dbReference type="Proteomes" id="UP000823611">
    <property type="component" value="Unassembled WGS sequence"/>
</dbReference>
<feature type="domain" description="Thiamin pyrophosphokinase thiamin-binding" evidence="6">
    <location>
        <begin position="146"/>
        <end position="205"/>
    </location>
</feature>
<keyword evidence="1 7" id="KW-0808">Transferase</keyword>
<dbReference type="InterPro" id="IPR053149">
    <property type="entry name" value="TPK"/>
</dbReference>
<dbReference type="InterPro" id="IPR007373">
    <property type="entry name" value="Thiamin_PyroPKinase_B1-bd"/>
</dbReference>
<evidence type="ECO:0000256" key="4">
    <source>
        <dbReference type="ARBA" id="ARBA00022840"/>
    </source>
</evidence>
<dbReference type="NCBIfam" id="TIGR01378">
    <property type="entry name" value="thi_PPkinase"/>
    <property type="match status" value="1"/>
</dbReference>
<keyword evidence="3" id="KW-0418">Kinase</keyword>
<dbReference type="GO" id="GO:0009229">
    <property type="term" value="P:thiamine diphosphate biosynthetic process"/>
    <property type="evidence" value="ECO:0007669"/>
    <property type="project" value="InterPro"/>
</dbReference>
<proteinExistence type="predicted"/>
<dbReference type="InterPro" id="IPR006282">
    <property type="entry name" value="Thi_PPkinase"/>
</dbReference>
<dbReference type="Pfam" id="PF04263">
    <property type="entry name" value="TPK_catalytic"/>
    <property type="match status" value="1"/>
</dbReference>
<evidence type="ECO:0000313" key="8">
    <source>
        <dbReference type="Proteomes" id="UP000823611"/>
    </source>
</evidence>
<evidence type="ECO:0000259" key="6">
    <source>
        <dbReference type="SMART" id="SM00983"/>
    </source>
</evidence>
<dbReference type="InterPro" id="IPR036371">
    <property type="entry name" value="TPK_B1-bd_sf"/>
</dbReference>
<organism evidence="7 8">
    <name type="scientific">Candidatus Fimicola merdigallinarum</name>
    <dbReference type="NCBI Taxonomy" id="2840819"/>
    <lineage>
        <taxon>Bacteria</taxon>
        <taxon>Bacillati</taxon>
        <taxon>Bacillota</taxon>
        <taxon>Clostridia</taxon>
        <taxon>Lachnospirales</taxon>
        <taxon>Lachnospiraceae</taxon>
        <taxon>Lachnospiraceae incertae sedis</taxon>
        <taxon>Candidatus Fimicola</taxon>
    </lineage>
</organism>
<name>A0A9D9DXU1_9FIRM</name>
<dbReference type="EMBL" id="JADIMX010000126">
    <property type="protein sequence ID" value="MBO8434997.1"/>
    <property type="molecule type" value="Genomic_DNA"/>
</dbReference>
<dbReference type="GO" id="GO:0006772">
    <property type="term" value="P:thiamine metabolic process"/>
    <property type="evidence" value="ECO:0007669"/>
    <property type="project" value="UniProtKB-UniRule"/>
</dbReference>
<dbReference type="Gene3D" id="3.40.50.10240">
    <property type="entry name" value="Thiamin pyrophosphokinase, catalytic domain"/>
    <property type="match status" value="1"/>
</dbReference>
<dbReference type="Pfam" id="PF04265">
    <property type="entry name" value="TPK_B1_binding"/>
    <property type="match status" value="1"/>
</dbReference>
<dbReference type="SUPFAM" id="SSF63999">
    <property type="entry name" value="Thiamin pyrophosphokinase, catalytic domain"/>
    <property type="match status" value="1"/>
</dbReference>
<dbReference type="CDD" id="cd07995">
    <property type="entry name" value="TPK"/>
    <property type="match status" value="1"/>
</dbReference>
<dbReference type="GO" id="GO:0005524">
    <property type="term" value="F:ATP binding"/>
    <property type="evidence" value="ECO:0007669"/>
    <property type="project" value="UniProtKB-KW"/>
</dbReference>
<dbReference type="SMART" id="SM00983">
    <property type="entry name" value="TPK_B1_binding"/>
    <property type="match status" value="1"/>
</dbReference>
<evidence type="ECO:0000313" key="7">
    <source>
        <dbReference type="EMBL" id="MBO8434997.1"/>
    </source>
</evidence>
<dbReference type="GO" id="GO:0016301">
    <property type="term" value="F:kinase activity"/>
    <property type="evidence" value="ECO:0007669"/>
    <property type="project" value="UniProtKB-KW"/>
</dbReference>
<dbReference type="PANTHER" id="PTHR41299:SF1">
    <property type="entry name" value="THIAMINE PYROPHOSPHOKINASE"/>
    <property type="match status" value="1"/>
</dbReference>
<sequence length="212" mass="23313">MKAVIFGGADIDDYSFCKKYIDDDSIIICCDRGLLHADKLNIKPDYIVGDFDSVSEILLDKYEDLGFDIDRYPAKKDYTDLEIGVNIAIEKGVEDIIIIGGIGSRIDHTFGNMHILYSLLEKNIKACLVNNYNHITLTNSKAVVKGKKGDIVSILPFMGDAEGVTLKGFEYSLTDFNMKFGQALGVSNVLLGDEGIVCVKKGCLAIIKAKDN</sequence>
<dbReference type="PANTHER" id="PTHR41299">
    <property type="entry name" value="THIAMINE PYROPHOSPHOKINASE"/>
    <property type="match status" value="1"/>
</dbReference>
<accession>A0A9D9DXU1</accession>
<keyword evidence="2" id="KW-0547">Nucleotide-binding</keyword>
<comment type="caution">
    <text evidence="7">The sequence shown here is derived from an EMBL/GenBank/DDBJ whole genome shotgun (WGS) entry which is preliminary data.</text>
</comment>
<dbReference type="EC" id="2.7.6.2" evidence="5"/>
<evidence type="ECO:0000256" key="1">
    <source>
        <dbReference type="ARBA" id="ARBA00022679"/>
    </source>
</evidence>
<dbReference type="SUPFAM" id="SSF63862">
    <property type="entry name" value="Thiamin pyrophosphokinase, substrate-binding domain"/>
    <property type="match status" value="1"/>
</dbReference>
<evidence type="ECO:0000256" key="2">
    <source>
        <dbReference type="ARBA" id="ARBA00022741"/>
    </source>
</evidence>
<protein>
    <recommendedName>
        <fullName evidence="5">Thiamine diphosphokinase</fullName>
        <ecNumber evidence="5">2.7.6.2</ecNumber>
    </recommendedName>
</protein>
<gene>
    <name evidence="7" type="ORF">IAC55_06725</name>
</gene>